<feature type="transmembrane region" description="Helical" evidence="6">
    <location>
        <begin position="247"/>
        <end position="264"/>
    </location>
</feature>
<feature type="transmembrane region" description="Helical" evidence="6">
    <location>
        <begin position="271"/>
        <end position="289"/>
    </location>
</feature>
<feature type="transmembrane region" description="Helical" evidence="6">
    <location>
        <begin position="360"/>
        <end position="382"/>
    </location>
</feature>
<comment type="caution">
    <text evidence="8">The sequence shown here is derived from an EMBL/GenBank/DDBJ whole genome shotgun (WGS) entry which is preliminary data.</text>
</comment>
<evidence type="ECO:0000256" key="6">
    <source>
        <dbReference type="SAM" id="Phobius"/>
    </source>
</evidence>
<feature type="transmembrane region" description="Helical" evidence="6">
    <location>
        <begin position="103"/>
        <end position="122"/>
    </location>
</feature>
<dbReference type="Proteomes" id="UP000218784">
    <property type="component" value="Unassembled WGS sequence"/>
</dbReference>
<comment type="subcellular location">
    <subcellularLocation>
        <location evidence="1">Membrane</location>
        <topology evidence="1">Multi-pass membrane protein</topology>
    </subcellularLocation>
</comment>
<dbReference type="RefSeq" id="WP_096609597.1">
    <property type="nucleotide sequence ID" value="NZ_NWVD01000001.1"/>
</dbReference>
<evidence type="ECO:0000256" key="4">
    <source>
        <dbReference type="ARBA" id="ARBA00023136"/>
    </source>
</evidence>
<accession>A0A2A4I2C6</accession>
<evidence type="ECO:0000256" key="1">
    <source>
        <dbReference type="ARBA" id="ARBA00004141"/>
    </source>
</evidence>
<dbReference type="InterPro" id="IPR051533">
    <property type="entry name" value="WaaL-like"/>
</dbReference>
<feature type="transmembrane region" description="Helical" evidence="6">
    <location>
        <begin position="422"/>
        <end position="441"/>
    </location>
</feature>
<feature type="transmembrane region" description="Helical" evidence="6">
    <location>
        <begin position="128"/>
        <end position="147"/>
    </location>
</feature>
<sequence>MNDRPRRTFTGSGPRTAPTPATAPGGRAGPAPRPGGAPVRLGLLAATFVAMLALTMLGPMMTITGADLTGAGNWQRQAGYVAITVLTMVALRPLHDWRRLLTVPLPIALALAWCLLSIAWSIAPGVGFRRLLLTAMVIWSVFAAVRWLGYERTVNLTRWVLLVSLVLSYIVVFAYPELGIHQADEVYDKKLIGDWRGIFMHKNTAGAICAFAVLMFAFDRGRMPRWLQIGAVALAVGFLVMTTSRTSLGVCAGAAVLGALFTFYHARYRLFLIGTIIVALLIGSIYINIYNAPFSSVLDDRTAFTGRTLIWDALIRYTIDNPLGSGFGSFWNIGSASPIFQYARGWVITVTEGHNGFLDLAATIGIPGLILVVALVVVWPLVRLLGSEAASGQRGAMLLAVMVFCIAHNGTESSLMDRDTILQVMLMLTIALIWSVTRAPLRRTPARPAFAADAPRKPRTFGVEQA</sequence>
<feature type="compositionally biased region" description="Low complexity" evidence="5">
    <location>
        <begin position="10"/>
        <end position="25"/>
    </location>
</feature>
<dbReference type="GO" id="GO:0016020">
    <property type="term" value="C:membrane"/>
    <property type="evidence" value="ECO:0007669"/>
    <property type="project" value="UniProtKB-SubCell"/>
</dbReference>
<gene>
    <name evidence="8" type="ORF">COA17_01010</name>
</gene>
<evidence type="ECO:0000313" key="9">
    <source>
        <dbReference type="Proteomes" id="UP000218784"/>
    </source>
</evidence>
<dbReference type="Pfam" id="PF04932">
    <property type="entry name" value="Wzy_C"/>
    <property type="match status" value="1"/>
</dbReference>
<evidence type="ECO:0000256" key="3">
    <source>
        <dbReference type="ARBA" id="ARBA00022989"/>
    </source>
</evidence>
<evidence type="ECO:0000259" key="7">
    <source>
        <dbReference type="Pfam" id="PF04932"/>
    </source>
</evidence>
<protein>
    <recommendedName>
        <fullName evidence="7">O-antigen ligase-related domain-containing protein</fullName>
    </recommendedName>
</protein>
<feature type="transmembrane region" description="Helical" evidence="6">
    <location>
        <begin position="394"/>
        <end position="410"/>
    </location>
</feature>
<feature type="transmembrane region" description="Helical" evidence="6">
    <location>
        <begin position="198"/>
        <end position="218"/>
    </location>
</feature>
<keyword evidence="4 6" id="KW-0472">Membrane</keyword>
<dbReference type="AlphaFoldDB" id="A0A2A4I2C6"/>
<feature type="transmembrane region" description="Helical" evidence="6">
    <location>
        <begin position="41"/>
        <end position="62"/>
    </location>
</feature>
<name>A0A2A4I2C6_9SPHN</name>
<evidence type="ECO:0000313" key="8">
    <source>
        <dbReference type="EMBL" id="PCG10077.1"/>
    </source>
</evidence>
<dbReference type="PANTHER" id="PTHR37422:SF13">
    <property type="entry name" value="LIPOPOLYSACCHARIDE BIOSYNTHESIS PROTEIN PA4999-RELATED"/>
    <property type="match status" value="1"/>
</dbReference>
<dbReference type="InterPro" id="IPR007016">
    <property type="entry name" value="O-antigen_ligase-rel_domated"/>
</dbReference>
<evidence type="ECO:0000256" key="5">
    <source>
        <dbReference type="SAM" id="MobiDB-lite"/>
    </source>
</evidence>
<reference evidence="8 9" key="1">
    <citation type="submission" date="2017-09" db="EMBL/GenBank/DDBJ databases">
        <title>Sphingomonas ginsenosidimutans KACC 14949, whole genome shotgun sequence.</title>
        <authorList>
            <person name="Feng G."/>
            <person name="Zhu H."/>
        </authorList>
    </citation>
    <scope>NUCLEOTIDE SEQUENCE [LARGE SCALE GENOMIC DNA]</scope>
    <source>
        <strain evidence="8 9">KACC 14949</strain>
    </source>
</reference>
<keyword evidence="2 6" id="KW-0812">Transmembrane</keyword>
<evidence type="ECO:0000256" key="2">
    <source>
        <dbReference type="ARBA" id="ARBA00022692"/>
    </source>
</evidence>
<keyword evidence="9" id="KW-1185">Reference proteome</keyword>
<feature type="region of interest" description="Disordered" evidence="5">
    <location>
        <begin position="1"/>
        <end position="32"/>
    </location>
</feature>
<feature type="transmembrane region" description="Helical" evidence="6">
    <location>
        <begin position="74"/>
        <end position="91"/>
    </location>
</feature>
<dbReference type="EMBL" id="NWVD01000001">
    <property type="protein sequence ID" value="PCG10077.1"/>
    <property type="molecule type" value="Genomic_DNA"/>
</dbReference>
<feature type="transmembrane region" description="Helical" evidence="6">
    <location>
        <begin position="225"/>
        <end position="241"/>
    </location>
</feature>
<feature type="transmembrane region" description="Helical" evidence="6">
    <location>
        <begin position="159"/>
        <end position="178"/>
    </location>
</feature>
<keyword evidence="3 6" id="KW-1133">Transmembrane helix</keyword>
<dbReference type="PANTHER" id="PTHR37422">
    <property type="entry name" value="TEICHURONIC ACID BIOSYNTHESIS PROTEIN TUAE"/>
    <property type="match status" value="1"/>
</dbReference>
<organism evidence="8 9">
    <name type="scientific">Sphingomonas ginsenosidimutans</name>
    <dbReference type="NCBI Taxonomy" id="862134"/>
    <lineage>
        <taxon>Bacteria</taxon>
        <taxon>Pseudomonadati</taxon>
        <taxon>Pseudomonadota</taxon>
        <taxon>Alphaproteobacteria</taxon>
        <taxon>Sphingomonadales</taxon>
        <taxon>Sphingomonadaceae</taxon>
        <taxon>Sphingomonas</taxon>
    </lineage>
</organism>
<proteinExistence type="predicted"/>
<feature type="domain" description="O-antigen ligase-related" evidence="7">
    <location>
        <begin position="231"/>
        <end position="372"/>
    </location>
</feature>